<name>A0A6A5H0K2_CAERE</name>
<comment type="caution">
    <text evidence="1">The sequence shown here is derived from an EMBL/GenBank/DDBJ whole genome shotgun (WGS) entry which is preliminary data.</text>
</comment>
<gene>
    <name evidence="1" type="ORF">GCK72_008644</name>
</gene>
<dbReference type="KEGG" id="crq:GCK72_008644"/>
<dbReference type="AlphaFoldDB" id="A0A6A5H0K2"/>
<dbReference type="PANTHER" id="PTHR33568">
    <property type="entry name" value="DNA POLYMERASE"/>
    <property type="match status" value="1"/>
</dbReference>
<dbReference type="Proteomes" id="UP000483820">
    <property type="component" value="Chromosome III"/>
</dbReference>
<dbReference type="CTD" id="78774697"/>
<dbReference type="EMBL" id="WUAV01000003">
    <property type="protein sequence ID" value="KAF1760395.1"/>
    <property type="molecule type" value="Genomic_DNA"/>
</dbReference>
<proteinExistence type="predicted"/>
<sequence>MVDDENDSKFGIFWKGFIACRILPPRDLKLPLLAMKPNGKLLFALCIHSDEEKAFTGTFTTAEIRKALDLGYKITNVYDAVEYESWAKNDASGEGGLFTSYMNKMIALKIYASGWPSDVNTDEEKETFVDDYRKQGIILDNWDLFDESPGRRLSSKLSINSLVSLEFKEMHQCKFSVGESDAIMENVWTFKGTEMVGGAPDQRGSIKKLGEKAPCTLQHTSHPMDNFTSLSIS</sequence>
<organism evidence="1 2">
    <name type="scientific">Caenorhabditis remanei</name>
    <name type="common">Caenorhabditis vulgaris</name>
    <dbReference type="NCBI Taxonomy" id="31234"/>
    <lineage>
        <taxon>Eukaryota</taxon>
        <taxon>Metazoa</taxon>
        <taxon>Ecdysozoa</taxon>
        <taxon>Nematoda</taxon>
        <taxon>Chromadorea</taxon>
        <taxon>Rhabditida</taxon>
        <taxon>Rhabditina</taxon>
        <taxon>Rhabditomorpha</taxon>
        <taxon>Rhabditoidea</taxon>
        <taxon>Rhabditidae</taxon>
        <taxon>Peloderinae</taxon>
        <taxon>Caenorhabditis</taxon>
    </lineage>
</organism>
<reference evidence="1 2" key="1">
    <citation type="submission" date="2019-12" db="EMBL/GenBank/DDBJ databases">
        <title>Chromosome-level assembly of the Caenorhabditis remanei genome.</title>
        <authorList>
            <person name="Teterina A.A."/>
            <person name="Willis J.H."/>
            <person name="Phillips P.C."/>
        </authorList>
    </citation>
    <scope>NUCLEOTIDE SEQUENCE [LARGE SCALE GENOMIC DNA]</scope>
    <source>
        <strain evidence="1 2">PX506</strain>
        <tissue evidence="1">Whole organism</tissue>
    </source>
</reference>
<evidence type="ECO:0000313" key="1">
    <source>
        <dbReference type="EMBL" id="KAF1760395.1"/>
    </source>
</evidence>
<dbReference type="GeneID" id="78774697"/>
<dbReference type="PANTHER" id="PTHR33568:SF3">
    <property type="entry name" value="DNA-DIRECTED DNA POLYMERASE"/>
    <property type="match status" value="1"/>
</dbReference>
<evidence type="ECO:0000313" key="2">
    <source>
        <dbReference type="Proteomes" id="UP000483820"/>
    </source>
</evidence>
<protein>
    <submittedName>
        <fullName evidence="1">Uncharacterized protein</fullName>
    </submittedName>
</protein>
<dbReference type="RefSeq" id="XP_053586517.1">
    <property type="nucleotide sequence ID" value="XM_053726940.1"/>
</dbReference>
<accession>A0A6A5H0K2</accession>